<dbReference type="SUPFAM" id="SSF48452">
    <property type="entry name" value="TPR-like"/>
    <property type="match status" value="1"/>
</dbReference>
<gene>
    <name evidence="2" type="ORF">TsocGM_04640</name>
</gene>
<name>A0A432MN91_9BACT</name>
<dbReference type="Proteomes" id="UP000280296">
    <property type="component" value="Unassembled WGS sequence"/>
</dbReference>
<protein>
    <submittedName>
        <fullName evidence="2">Uncharacterized protein</fullName>
    </submittedName>
</protein>
<reference evidence="2 3" key="2">
    <citation type="submission" date="2019-01" db="EMBL/GenBank/DDBJ databases">
        <title>Tautonia sociabilis, a novel thermotolerant planctomycete of Isosphaeraceae family, isolated from a 4000 m deep subterranean habitat.</title>
        <authorList>
            <person name="Kovaleva O.L."/>
            <person name="Elcheninov A.G."/>
            <person name="Van Heerden E."/>
            <person name="Toshchakov S.V."/>
            <person name="Novikov A."/>
            <person name="Bonch-Osmolovskaya E.A."/>
            <person name="Kublanov I.V."/>
        </authorList>
    </citation>
    <scope>NUCLEOTIDE SEQUENCE [LARGE SCALE GENOMIC DNA]</scope>
    <source>
        <strain evidence="2 3">GM2012</strain>
    </source>
</reference>
<evidence type="ECO:0000256" key="1">
    <source>
        <dbReference type="SAM" id="MobiDB-lite"/>
    </source>
</evidence>
<dbReference type="AlphaFoldDB" id="A0A432MN91"/>
<dbReference type="OrthoDB" id="271750at2"/>
<evidence type="ECO:0000313" key="2">
    <source>
        <dbReference type="EMBL" id="RUL88903.1"/>
    </source>
</evidence>
<sequence length="142" mass="16625">MAASNHLPGNPDRDRTAPETPTRCLREQSQRDFEVEFLGRILDRDPFYADVIRVQANNLARRGESTRALQLDRRLTRLQPDRPIPWYNLACSYAVLGMLDPAFDALQRAVDLGYRHFRHMVRDPDLKALRRDPRFARILRRA</sequence>
<dbReference type="InterPro" id="IPR011990">
    <property type="entry name" value="TPR-like_helical_dom_sf"/>
</dbReference>
<dbReference type="Gene3D" id="1.25.40.10">
    <property type="entry name" value="Tetratricopeptide repeat domain"/>
    <property type="match status" value="1"/>
</dbReference>
<evidence type="ECO:0000313" key="3">
    <source>
        <dbReference type="Proteomes" id="UP000280296"/>
    </source>
</evidence>
<reference evidence="2 3" key="1">
    <citation type="submission" date="2018-12" db="EMBL/GenBank/DDBJ databases">
        <authorList>
            <person name="Toschakov S.V."/>
        </authorList>
    </citation>
    <scope>NUCLEOTIDE SEQUENCE [LARGE SCALE GENOMIC DNA]</scope>
    <source>
        <strain evidence="2 3">GM2012</strain>
    </source>
</reference>
<keyword evidence="3" id="KW-1185">Reference proteome</keyword>
<organism evidence="2 3">
    <name type="scientific">Tautonia sociabilis</name>
    <dbReference type="NCBI Taxonomy" id="2080755"/>
    <lineage>
        <taxon>Bacteria</taxon>
        <taxon>Pseudomonadati</taxon>
        <taxon>Planctomycetota</taxon>
        <taxon>Planctomycetia</taxon>
        <taxon>Isosphaerales</taxon>
        <taxon>Isosphaeraceae</taxon>
        <taxon>Tautonia</taxon>
    </lineage>
</organism>
<dbReference type="EMBL" id="RYZH01000006">
    <property type="protein sequence ID" value="RUL88903.1"/>
    <property type="molecule type" value="Genomic_DNA"/>
</dbReference>
<dbReference type="RefSeq" id="WP_126724154.1">
    <property type="nucleotide sequence ID" value="NZ_RYZH01000006.1"/>
</dbReference>
<comment type="caution">
    <text evidence="2">The sequence shown here is derived from an EMBL/GenBank/DDBJ whole genome shotgun (WGS) entry which is preliminary data.</text>
</comment>
<feature type="region of interest" description="Disordered" evidence="1">
    <location>
        <begin position="1"/>
        <end position="23"/>
    </location>
</feature>
<accession>A0A432MN91</accession>
<dbReference type="NCBIfam" id="NF047558">
    <property type="entry name" value="TPR_END_plus"/>
    <property type="match status" value="1"/>
</dbReference>
<proteinExistence type="predicted"/>